<reference evidence="5 6" key="1">
    <citation type="submission" date="2024-02" db="EMBL/GenBank/DDBJ databases">
        <title>Discinaceae phylogenomics.</title>
        <authorList>
            <person name="Dirks A.C."/>
            <person name="James T.Y."/>
        </authorList>
    </citation>
    <scope>NUCLEOTIDE SEQUENCE [LARGE SCALE GENOMIC DNA]</scope>
    <source>
        <strain evidence="5 6">ACD0624</strain>
    </source>
</reference>
<organism evidence="5 6">
    <name type="scientific">Discina gigas</name>
    <dbReference type="NCBI Taxonomy" id="1032678"/>
    <lineage>
        <taxon>Eukaryota</taxon>
        <taxon>Fungi</taxon>
        <taxon>Dikarya</taxon>
        <taxon>Ascomycota</taxon>
        <taxon>Pezizomycotina</taxon>
        <taxon>Pezizomycetes</taxon>
        <taxon>Pezizales</taxon>
        <taxon>Discinaceae</taxon>
        <taxon>Discina</taxon>
    </lineage>
</organism>
<dbReference type="Pfam" id="PF26153">
    <property type="entry name" value="LEA-2L_5"/>
    <property type="match status" value="1"/>
</dbReference>
<dbReference type="Pfam" id="PF22786">
    <property type="entry name" value="Tag1_C"/>
    <property type="match status" value="1"/>
</dbReference>
<evidence type="ECO:0000259" key="3">
    <source>
        <dbReference type="Pfam" id="PF26150"/>
    </source>
</evidence>
<evidence type="ECO:0000313" key="6">
    <source>
        <dbReference type="Proteomes" id="UP001447188"/>
    </source>
</evidence>
<evidence type="ECO:0000256" key="1">
    <source>
        <dbReference type="SAM" id="SignalP"/>
    </source>
</evidence>
<dbReference type="EMBL" id="JBBBZM010000021">
    <property type="protein sequence ID" value="KAL0638513.1"/>
    <property type="molecule type" value="Genomic_DNA"/>
</dbReference>
<name>A0ABR3GRN1_9PEZI</name>
<dbReference type="InterPro" id="IPR059065">
    <property type="entry name" value="Ig_Tag1-like_4th"/>
</dbReference>
<feature type="signal peptide" evidence="1">
    <location>
        <begin position="1"/>
        <end position="18"/>
    </location>
</feature>
<dbReference type="Pfam" id="PF26150">
    <property type="entry name" value="LEA-2_4"/>
    <property type="match status" value="1"/>
</dbReference>
<dbReference type="PANTHER" id="PTHR35895:SF3">
    <property type="entry name" value="PRE-RRNA PROCESSING PROTEIN"/>
    <property type="match status" value="1"/>
</dbReference>
<dbReference type="InterPro" id="IPR055011">
    <property type="entry name" value="Tag1_C"/>
</dbReference>
<feature type="domain" description="Tag1 C-terminal" evidence="2">
    <location>
        <begin position="325"/>
        <end position="431"/>
    </location>
</feature>
<keyword evidence="6" id="KW-1185">Reference proteome</keyword>
<feature type="domain" description="Tag1-like fourth Ig-like" evidence="3">
    <location>
        <begin position="445"/>
        <end position="543"/>
    </location>
</feature>
<dbReference type="Pfam" id="PF26174">
    <property type="entry name" value="LEA-2_1"/>
    <property type="match status" value="1"/>
</dbReference>
<evidence type="ECO:0000313" key="5">
    <source>
        <dbReference type="EMBL" id="KAL0638513.1"/>
    </source>
</evidence>
<gene>
    <name evidence="5" type="ORF">Q9L58_002449</name>
</gene>
<protein>
    <submittedName>
        <fullName evidence="5">Uncharacterized protein</fullName>
    </submittedName>
</protein>
<evidence type="ECO:0000259" key="2">
    <source>
        <dbReference type="Pfam" id="PF22786"/>
    </source>
</evidence>
<dbReference type="PANTHER" id="PTHR35895">
    <property type="entry name" value="CHROMOSOME 16, WHOLE GENOME SHOTGUN SEQUENCE"/>
    <property type="match status" value="1"/>
</dbReference>
<feature type="domain" description="Tag1-like fifth Ig-like" evidence="4">
    <location>
        <begin position="603"/>
        <end position="715"/>
    </location>
</feature>
<proteinExistence type="predicted"/>
<comment type="caution">
    <text evidence="5">The sequence shown here is derived from an EMBL/GenBank/DDBJ whole genome shotgun (WGS) entry which is preliminary data.</text>
</comment>
<dbReference type="Proteomes" id="UP001447188">
    <property type="component" value="Unassembled WGS sequence"/>
</dbReference>
<dbReference type="InterPro" id="IPR059066">
    <property type="entry name" value="Ig_Tag1-like_5th"/>
</dbReference>
<keyword evidence="1" id="KW-0732">Signal</keyword>
<evidence type="ECO:0000259" key="4">
    <source>
        <dbReference type="Pfam" id="PF26153"/>
    </source>
</evidence>
<dbReference type="InterPro" id="IPR046368">
    <property type="entry name" value="Tag1"/>
</dbReference>
<accession>A0ABR3GRN1</accession>
<feature type="chain" id="PRO_5047483143" evidence="1">
    <location>
        <begin position="19"/>
        <end position="730"/>
    </location>
</feature>
<sequence>MRWSKLIILVLLCTGVVAVLSIGLFVPSATAQYAREAVVLDVSNLSIESFTDHGVRARIQASVVIDASRVESHAIRNLGMVGTWLAREVSTKESKVSIYLPDYGEGVFGTATVPATVLNIRNNQITLIDFVSEVETGSLDIFRRVANDYLNGGLGLVRVRGDVDLALKSGLFRLGTQRISEEMTFEAAAETSRLLVKPKTDIDLDISAVIRNLPDDLITTCPRSRKSPIDNFLGSYLHGNYSTVYVRGSDTPSSDMPEWLLEFLRSVTIPLPFPGHKFDNVVKSFSLSNVKFRLPDPDGKPGSPESAPRLSASVGAVVQLPEEINFPISTKRLRSIANVSYEGKEFGSLNLHKWMLATSSRSDDGKQLQIKAEVDDAPLDVTDYDVFEKVVGKLVFGGQPVQLEIKGIADIDIKTNLGEFVISGIPTAGILTLDAFPAPGSLPLPKANELVIVDTTSHTITLRINLSINNPTPWEAVVPYMNVNITHENIVLGNASVTDLHVLPGNNTVDVLAVWDPRTHGGDEAEKIGAQLLGEYVSGKNFSHQFLAVPKLIRIASPGRNTTLTIRPHANSLPSMPLLSHVLADFEVTIPTPRLGKIDNPDDDTPSLFIESATMHILTSTADFVISNPLANNKITVNKINGTAKHNGSDLGTILYEWPFDIRPGKKGKTLTPRLPVEWSLDSVGYDAMKRAFGGQLEVHAEALCSVGIDKFEIELFYNASKPIGAHVRF</sequence>